<name>A0A9P0A1W5_BEMTA</name>
<feature type="compositionally biased region" description="Basic and acidic residues" evidence="14">
    <location>
        <begin position="21"/>
        <end position="30"/>
    </location>
</feature>
<comment type="similarity">
    <text evidence="4">Belongs to the ABC transporter superfamily. ABCF family. EF3 subfamily.</text>
</comment>
<feature type="compositionally biased region" description="Basic and acidic residues" evidence="14">
    <location>
        <begin position="632"/>
        <end position="648"/>
    </location>
</feature>
<dbReference type="InterPro" id="IPR003439">
    <property type="entry name" value="ABC_transporter-like_ATP-bd"/>
</dbReference>
<dbReference type="InterPro" id="IPR017871">
    <property type="entry name" value="ABC_transporter-like_CS"/>
</dbReference>
<feature type="region of interest" description="Disordered" evidence="14">
    <location>
        <begin position="1"/>
        <end position="656"/>
    </location>
</feature>
<dbReference type="EMBL" id="OU963863">
    <property type="protein sequence ID" value="CAH0384567.1"/>
    <property type="molecule type" value="Genomic_DNA"/>
</dbReference>
<feature type="compositionally biased region" description="Basic and acidic residues" evidence="14">
    <location>
        <begin position="446"/>
        <end position="464"/>
    </location>
</feature>
<organism evidence="16 17">
    <name type="scientific">Bemisia tabaci</name>
    <name type="common">Sweetpotato whitefly</name>
    <name type="synonym">Aleurodes tabaci</name>
    <dbReference type="NCBI Taxonomy" id="7038"/>
    <lineage>
        <taxon>Eukaryota</taxon>
        <taxon>Metazoa</taxon>
        <taxon>Ecdysozoa</taxon>
        <taxon>Arthropoda</taxon>
        <taxon>Hexapoda</taxon>
        <taxon>Insecta</taxon>
        <taxon>Pterygota</taxon>
        <taxon>Neoptera</taxon>
        <taxon>Paraneoptera</taxon>
        <taxon>Hemiptera</taxon>
        <taxon>Sternorrhyncha</taxon>
        <taxon>Aleyrodoidea</taxon>
        <taxon>Aleyrodidae</taxon>
        <taxon>Aleyrodinae</taxon>
        <taxon>Bemisia</taxon>
    </lineage>
</organism>
<feature type="compositionally biased region" description="Basic and acidic residues" evidence="14">
    <location>
        <begin position="569"/>
        <end position="603"/>
    </location>
</feature>
<feature type="compositionally biased region" description="Basic and acidic residues" evidence="14">
    <location>
        <begin position="402"/>
        <end position="437"/>
    </location>
</feature>
<evidence type="ECO:0000256" key="10">
    <source>
        <dbReference type="ARBA" id="ARBA00023159"/>
    </source>
</evidence>
<sequence>MPAEEKTSGKKLSNKEKKKLKLEEEFDTKPAKSKKGRKHDDSDSEVETSQKPAMNDDEESQASGKPQKKLSAKEKRKLKKGQMDDFNDSDSISSSLSGVQKAKKLSAKDKKKLKDEEGFRSKEHKPTKGKKRDDDSDSDSNIKKSKSGKSGNVFASFIESDEDEPVASLAPKKSSAKEKKKIEKKKKKLESDDESDDFSISKKDSDEDSSATDRIGKIPKKLTAKEKKKLEKKKKLEESADESDDIDVIKKENSKKIEESDEDSDDLKPSLKKLSAKEKKKLEKKKKQAVSDDDSDDLDIIKKEKTKKVEESDEDSDTSKPVLKKLSAKEKKKLEKKKKQAGSDDDSDVDIIKQETAKKASDSDNEASTNVAPKKLTAKERRKLERKKGWEEEEEEQDEDETKPKEEKKVEDVAEEKGGKKLNAKERRKMERQKQWDELGEEDEEAEKKDVENVEDKAESKPVEVIEAAIENLQITKGKQKEKKKKKDGGKENEPDAELSSKESIKKDEKVESKTVNDVDALSASLDSMQLKAKEPKKLSAKEKKKLEKKEKIEADFKRQMGLLDTEEGEKKNDDEKLEIKEDAKKVEGSEADVNEEKVEKSKEKKKSKKEVKFSEPQEDHKDEIAEEEASKDEPVPEISEEKGEKEKKLTHKEKKKLKKEMEYQKMMELTTKKGGQGHSELDSNFAVSQSLKSANQLAALENAVDIKIENFSISAKGKDLFTNATLLIAAGRRYGLVGPNGHGKTTLLRHLATRAFAIPPNIDILYCEQEVIADDTLAYEAVLKADVKRTELLKECKELEEKIEKGDLEAQERLNEVYEELKAIGADSAEPRARRILAGLGFSRAMQDRPTNSFSGGWRMRVSLARALFVEPTLLLLDEPTNHLDLNAVIWLDNYLQGWKKTLLVVSHDQSFLDNVCNEIIHLDMQKLFYYKGNYTMFKKMFAQKRKELIKEYEKQEKRIKDLKAHGQSKKAAEKKQKEALTRKQEKNRSKAPKADDEDKPTELLQKPREYIVKFSFPDPPPLQPPILGLYNVTFAYPGQKPLFINCDFGIDLSSRVAIVGPNGVGKSTFLKLLTGDLEPTKGEVKRNHRLRIGRFDQHSGEHLTAEETPSEYLMRLFDLQYEKARKALGTFGLASHAHTIKMKDLSGGQKARVAMAELCLMAPDVIILDEPTNNLDIESIDALAEAINEYNGGVIIVSHDERLIRETECSLWVIEDQTINEVDGDFDDYRKELLDSLGEVINNPSIIANAAVEQ</sequence>
<feature type="compositionally biased region" description="Basic and acidic residues" evidence="14">
    <location>
        <begin position="611"/>
        <end position="624"/>
    </location>
</feature>
<feature type="compositionally biased region" description="Basic and acidic residues" evidence="14">
    <location>
        <begin position="532"/>
        <end position="559"/>
    </location>
</feature>
<dbReference type="SMART" id="SM00382">
    <property type="entry name" value="AAA"/>
    <property type="match status" value="2"/>
</dbReference>
<feature type="region of interest" description="Disordered" evidence="14">
    <location>
        <begin position="962"/>
        <end position="1004"/>
    </location>
</feature>
<dbReference type="GO" id="GO:0005737">
    <property type="term" value="C:cytoplasm"/>
    <property type="evidence" value="ECO:0007669"/>
    <property type="project" value="UniProtKB-SubCell"/>
</dbReference>
<keyword evidence="17" id="KW-1185">Reference proteome</keyword>
<reference evidence="16" key="1">
    <citation type="submission" date="2021-12" db="EMBL/GenBank/DDBJ databases">
        <authorList>
            <person name="King R."/>
        </authorList>
    </citation>
    <scope>NUCLEOTIDE SEQUENCE</scope>
</reference>
<dbReference type="GO" id="GO:0005654">
    <property type="term" value="C:nucleoplasm"/>
    <property type="evidence" value="ECO:0007669"/>
    <property type="project" value="UniProtKB-SubCell"/>
</dbReference>
<feature type="compositionally biased region" description="Basic and acidic residues" evidence="14">
    <location>
        <begin position="299"/>
        <end position="310"/>
    </location>
</feature>
<evidence type="ECO:0000256" key="5">
    <source>
        <dbReference type="ARBA" id="ARBA00022490"/>
    </source>
</evidence>
<gene>
    <name evidence="16" type="ORF">BEMITA_LOCUS3877</name>
</gene>
<dbReference type="PANTHER" id="PTHR19211:SF14">
    <property type="entry name" value="ATP-BINDING CASSETTE SUB-FAMILY F MEMBER 1"/>
    <property type="match status" value="1"/>
</dbReference>
<evidence type="ECO:0000256" key="14">
    <source>
        <dbReference type="SAM" id="MobiDB-lite"/>
    </source>
</evidence>
<comment type="subcellular location">
    <subcellularLocation>
        <location evidence="2">Cytoplasm</location>
    </subcellularLocation>
    <subcellularLocation>
        <location evidence="1">Nucleus envelope</location>
    </subcellularLocation>
    <subcellularLocation>
        <location evidence="3">Nucleus</location>
        <location evidence="3">Nucleoplasm</location>
    </subcellularLocation>
</comment>
<dbReference type="SUPFAM" id="SSF52540">
    <property type="entry name" value="P-loop containing nucleoside triphosphate hydrolases"/>
    <property type="match status" value="2"/>
</dbReference>
<feature type="compositionally biased region" description="Basic and acidic residues" evidence="14">
    <location>
        <begin position="489"/>
        <end position="517"/>
    </location>
</feature>
<dbReference type="FunFam" id="3.40.50.300:FF:000472">
    <property type="entry name" value="ATP-binding cassette, sub-family F (GCN20), member 1"/>
    <property type="match status" value="1"/>
</dbReference>
<feature type="compositionally biased region" description="Basic residues" evidence="14">
    <location>
        <begin position="66"/>
        <end position="80"/>
    </location>
</feature>
<dbReference type="NCBIfam" id="NF000355">
    <property type="entry name" value="ribo_prot_ABC_F"/>
    <property type="match status" value="1"/>
</dbReference>
<keyword evidence="7" id="KW-0677">Repeat</keyword>
<evidence type="ECO:0000256" key="9">
    <source>
        <dbReference type="ARBA" id="ARBA00022840"/>
    </source>
</evidence>
<feature type="compositionally biased region" description="Basic and acidic residues" evidence="14">
    <location>
        <begin position="377"/>
        <end position="390"/>
    </location>
</feature>
<evidence type="ECO:0000256" key="4">
    <source>
        <dbReference type="ARBA" id="ARBA00011054"/>
    </source>
</evidence>
<feature type="domain" description="ABC transporter" evidence="15">
    <location>
        <begin position="1029"/>
        <end position="1243"/>
    </location>
</feature>
<dbReference type="Pfam" id="PF12848">
    <property type="entry name" value="ABC_tran_Xtn"/>
    <property type="match status" value="1"/>
</dbReference>
<dbReference type="PANTHER" id="PTHR19211">
    <property type="entry name" value="ATP-BINDING TRANSPORT PROTEIN-RELATED"/>
    <property type="match status" value="1"/>
</dbReference>
<dbReference type="AlphaFoldDB" id="A0A9P0A1W5"/>
<dbReference type="KEGG" id="btab:109032464"/>
<evidence type="ECO:0000256" key="12">
    <source>
        <dbReference type="ARBA" id="ARBA00073921"/>
    </source>
</evidence>
<dbReference type="CDD" id="cd03221">
    <property type="entry name" value="ABCF_EF-3"/>
    <property type="match status" value="2"/>
</dbReference>
<evidence type="ECO:0000256" key="8">
    <source>
        <dbReference type="ARBA" id="ARBA00022741"/>
    </source>
</evidence>
<feature type="compositionally biased region" description="Basic and acidic residues" evidence="14">
    <location>
        <begin position="247"/>
        <end position="258"/>
    </location>
</feature>
<dbReference type="InterPro" id="IPR050611">
    <property type="entry name" value="ABCF"/>
</dbReference>
<dbReference type="GO" id="GO:0005635">
    <property type="term" value="C:nuclear envelope"/>
    <property type="evidence" value="ECO:0007669"/>
    <property type="project" value="UniProtKB-SubCell"/>
</dbReference>
<keyword evidence="5" id="KW-0963">Cytoplasm</keyword>
<dbReference type="Proteomes" id="UP001152759">
    <property type="component" value="Chromosome 2"/>
</dbReference>
<evidence type="ECO:0000256" key="6">
    <source>
        <dbReference type="ARBA" id="ARBA00022553"/>
    </source>
</evidence>
<feature type="compositionally biased region" description="Basic and acidic residues" evidence="14">
    <location>
        <begin position="223"/>
        <end position="238"/>
    </location>
</feature>
<protein>
    <recommendedName>
        <fullName evidence="12">ATP-binding cassette sub-family F member 1</fullName>
    </recommendedName>
</protein>
<evidence type="ECO:0000313" key="16">
    <source>
        <dbReference type="EMBL" id="CAH0384567.1"/>
    </source>
</evidence>
<keyword evidence="9" id="KW-0067">ATP-binding</keyword>
<dbReference type="InterPro" id="IPR027417">
    <property type="entry name" value="P-loop_NTPase"/>
</dbReference>
<dbReference type="PROSITE" id="PS00211">
    <property type="entry name" value="ABC_TRANSPORTER_1"/>
    <property type="match status" value="1"/>
</dbReference>
<proteinExistence type="inferred from homology"/>
<dbReference type="Gene3D" id="3.40.50.300">
    <property type="entry name" value="P-loop containing nucleotide triphosphate hydrolases"/>
    <property type="match status" value="2"/>
</dbReference>
<keyword evidence="8" id="KW-0547">Nucleotide-binding</keyword>
<dbReference type="Pfam" id="PF00005">
    <property type="entry name" value="ABC_tran"/>
    <property type="match status" value="2"/>
</dbReference>
<feature type="compositionally biased region" description="Basic and acidic residues" evidence="14">
    <location>
        <begin position="106"/>
        <end position="134"/>
    </location>
</feature>
<dbReference type="PROSITE" id="PS50893">
    <property type="entry name" value="ABC_TRANSPORTER_2"/>
    <property type="match status" value="2"/>
</dbReference>
<evidence type="ECO:0000256" key="1">
    <source>
        <dbReference type="ARBA" id="ARBA00004259"/>
    </source>
</evidence>
<evidence type="ECO:0000256" key="13">
    <source>
        <dbReference type="SAM" id="Coils"/>
    </source>
</evidence>
<dbReference type="InterPro" id="IPR032781">
    <property type="entry name" value="ABC_tran_Xtn"/>
</dbReference>
<keyword evidence="11" id="KW-0539">Nucleus</keyword>
<evidence type="ECO:0000256" key="7">
    <source>
        <dbReference type="ARBA" id="ARBA00022737"/>
    </source>
</evidence>
<evidence type="ECO:0000256" key="11">
    <source>
        <dbReference type="ARBA" id="ARBA00023242"/>
    </source>
</evidence>
<feature type="coiled-coil region" evidence="13">
    <location>
        <begin position="783"/>
        <end position="817"/>
    </location>
</feature>
<feature type="domain" description="ABC transporter" evidence="15">
    <location>
        <begin position="707"/>
        <end position="951"/>
    </location>
</feature>
<feature type="compositionally biased region" description="Acidic residues" evidence="14">
    <location>
        <begin position="391"/>
        <end position="401"/>
    </location>
</feature>
<evidence type="ECO:0000256" key="2">
    <source>
        <dbReference type="ARBA" id="ARBA00004496"/>
    </source>
</evidence>
<feature type="compositionally biased region" description="Basic residues" evidence="14">
    <location>
        <begin position="478"/>
        <end position="488"/>
    </location>
</feature>
<keyword evidence="6" id="KW-0597">Phosphoprotein</keyword>
<evidence type="ECO:0000259" key="15">
    <source>
        <dbReference type="PROSITE" id="PS50893"/>
    </source>
</evidence>
<feature type="compositionally biased region" description="Basic and acidic residues" evidence="14">
    <location>
        <begin position="962"/>
        <end position="998"/>
    </location>
</feature>
<keyword evidence="10" id="KW-0010">Activator</keyword>
<dbReference type="FunFam" id="3.40.50.300:FF:000471">
    <property type="entry name" value="ATP-binding cassette, sub-family F (GCN20), member 1"/>
    <property type="match status" value="1"/>
</dbReference>
<keyword evidence="13" id="KW-0175">Coiled coil</keyword>
<evidence type="ECO:0000313" key="17">
    <source>
        <dbReference type="Proteomes" id="UP001152759"/>
    </source>
</evidence>
<feature type="compositionally biased region" description="Basic and acidic residues" evidence="14">
    <location>
        <begin position="350"/>
        <end position="362"/>
    </location>
</feature>
<accession>A0A9P0A1W5</accession>
<dbReference type="GO" id="GO:0016887">
    <property type="term" value="F:ATP hydrolysis activity"/>
    <property type="evidence" value="ECO:0007669"/>
    <property type="project" value="InterPro"/>
</dbReference>
<dbReference type="GO" id="GO:0005524">
    <property type="term" value="F:ATP binding"/>
    <property type="evidence" value="ECO:0007669"/>
    <property type="project" value="UniProtKB-KW"/>
</dbReference>
<dbReference type="InterPro" id="IPR003593">
    <property type="entry name" value="AAA+_ATPase"/>
</dbReference>
<evidence type="ECO:0000256" key="3">
    <source>
        <dbReference type="ARBA" id="ARBA00004642"/>
    </source>
</evidence>